<dbReference type="InterPro" id="IPR001845">
    <property type="entry name" value="HTH_ArsR_DNA-bd_dom"/>
</dbReference>
<dbReference type="STRING" id="485913.Krac_0594"/>
<feature type="domain" description="HTH arsR-type" evidence="1">
    <location>
        <begin position="6"/>
        <end position="108"/>
    </location>
</feature>
<evidence type="ECO:0000313" key="3">
    <source>
        <dbReference type="Proteomes" id="UP000004508"/>
    </source>
</evidence>
<dbReference type="Pfam" id="PF12840">
    <property type="entry name" value="HTH_20"/>
    <property type="match status" value="1"/>
</dbReference>
<dbReference type="SUPFAM" id="SSF46785">
    <property type="entry name" value="Winged helix' DNA-binding domain"/>
    <property type="match status" value="1"/>
</dbReference>
<dbReference type="SMART" id="SM00418">
    <property type="entry name" value="HTH_ARSR"/>
    <property type="match status" value="1"/>
</dbReference>
<dbReference type="InParanoid" id="D6U842"/>
<dbReference type="GO" id="GO:0003700">
    <property type="term" value="F:DNA-binding transcription factor activity"/>
    <property type="evidence" value="ECO:0007669"/>
    <property type="project" value="InterPro"/>
</dbReference>
<sequence>MRFLVHPSREDLSLPTILYALGDPVRLQMVAELAQASESEEKMACHDFLVGEAVAKSTLSFHFKALREAGLVRMVPQGRRMQVTLRREDLEIRFPGLLEKILLTYQQK</sequence>
<evidence type="ECO:0000259" key="1">
    <source>
        <dbReference type="PROSITE" id="PS50987"/>
    </source>
</evidence>
<reference evidence="2 3" key="1">
    <citation type="journal article" date="2011" name="Stand. Genomic Sci.">
        <title>Non-contiguous finished genome sequence and contextual data of the filamentous soil bacterium Ktedonobacter racemifer type strain (SOSP1-21).</title>
        <authorList>
            <person name="Chang Y.J."/>
            <person name="Land M."/>
            <person name="Hauser L."/>
            <person name="Chertkov O."/>
            <person name="Del Rio T.G."/>
            <person name="Nolan M."/>
            <person name="Copeland A."/>
            <person name="Tice H."/>
            <person name="Cheng J.F."/>
            <person name="Lucas S."/>
            <person name="Han C."/>
            <person name="Goodwin L."/>
            <person name="Pitluck S."/>
            <person name="Ivanova N."/>
            <person name="Ovchinikova G."/>
            <person name="Pati A."/>
            <person name="Chen A."/>
            <person name="Palaniappan K."/>
            <person name="Mavromatis K."/>
            <person name="Liolios K."/>
            <person name="Brettin T."/>
            <person name="Fiebig A."/>
            <person name="Rohde M."/>
            <person name="Abt B."/>
            <person name="Goker M."/>
            <person name="Detter J.C."/>
            <person name="Woyke T."/>
            <person name="Bristow J."/>
            <person name="Eisen J.A."/>
            <person name="Markowitz V."/>
            <person name="Hugenholtz P."/>
            <person name="Kyrpides N.C."/>
            <person name="Klenk H.P."/>
            <person name="Lapidus A."/>
        </authorList>
    </citation>
    <scope>NUCLEOTIDE SEQUENCE [LARGE SCALE GENOMIC DNA]</scope>
    <source>
        <strain evidence="3">DSM 44963</strain>
    </source>
</reference>
<comment type="caution">
    <text evidence="2">The sequence shown here is derived from an EMBL/GenBank/DDBJ whole genome shotgun (WGS) entry which is preliminary data.</text>
</comment>
<protein>
    <submittedName>
        <fullName evidence="2">Putative transcriptional regulator, ArsR family</fullName>
    </submittedName>
</protein>
<evidence type="ECO:0000313" key="2">
    <source>
        <dbReference type="EMBL" id="EFH80053.1"/>
    </source>
</evidence>
<accession>D6U842</accession>
<keyword evidence="3" id="KW-1185">Reference proteome</keyword>
<gene>
    <name evidence="2" type="ORF">Krac_0594</name>
</gene>
<dbReference type="InterPro" id="IPR011991">
    <property type="entry name" value="ArsR-like_HTH"/>
</dbReference>
<dbReference type="Proteomes" id="UP000004508">
    <property type="component" value="Unassembled WGS sequence"/>
</dbReference>
<dbReference type="OrthoDB" id="9798835at2"/>
<dbReference type="EMBL" id="ADVG01000005">
    <property type="protein sequence ID" value="EFH80053.1"/>
    <property type="molecule type" value="Genomic_DNA"/>
</dbReference>
<dbReference type="PROSITE" id="PS50987">
    <property type="entry name" value="HTH_ARSR_2"/>
    <property type="match status" value="1"/>
</dbReference>
<dbReference type="PRINTS" id="PR00778">
    <property type="entry name" value="HTHARSR"/>
</dbReference>
<dbReference type="eggNOG" id="COG0640">
    <property type="taxonomic scope" value="Bacteria"/>
</dbReference>
<name>D6U842_KTERA</name>
<dbReference type="AlphaFoldDB" id="D6U842"/>
<dbReference type="CDD" id="cd00090">
    <property type="entry name" value="HTH_ARSR"/>
    <property type="match status" value="1"/>
</dbReference>
<dbReference type="FunCoup" id="D6U842">
    <property type="interactions" value="54"/>
</dbReference>
<proteinExistence type="predicted"/>
<dbReference type="InterPro" id="IPR036388">
    <property type="entry name" value="WH-like_DNA-bd_sf"/>
</dbReference>
<organism evidence="2 3">
    <name type="scientific">Ktedonobacter racemifer DSM 44963</name>
    <dbReference type="NCBI Taxonomy" id="485913"/>
    <lineage>
        <taxon>Bacteria</taxon>
        <taxon>Bacillati</taxon>
        <taxon>Chloroflexota</taxon>
        <taxon>Ktedonobacteria</taxon>
        <taxon>Ktedonobacterales</taxon>
        <taxon>Ktedonobacteraceae</taxon>
        <taxon>Ktedonobacter</taxon>
    </lineage>
</organism>
<dbReference type="Gene3D" id="1.10.10.10">
    <property type="entry name" value="Winged helix-like DNA-binding domain superfamily/Winged helix DNA-binding domain"/>
    <property type="match status" value="1"/>
</dbReference>
<dbReference type="InterPro" id="IPR036390">
    <property type="entry name" value="WH_DNA-bd_sf"/>
</dbReference>